<dbReference type="RefSeq" id="XP_007922919.1">
    <property type="nucleotide sequence ID" value="XM_007924728.1"/>
</dbReference>
<name>M3APB1_PSEFD</name>
<dbReference type="Gene3D" id="3.40.710.10">
    <property type="entry name" value="DD-peptidase/beta-lactamase superfamily"/>
    <property type="match status" value="1"/>
</dbReference>
<evidence type="ECO:0000259" key="2">
    <source>
        <dbReference type="Pfam" id="PF00144"/>
    </source>
</evidence>
<dbReference type="AlphaFoldDB" id="M3APB1"/>
<sequence length="393" mass="43655">MFGAVGGMIERHARASLESVARKWIWEPLGMSSTGFTNIDADIVARGYFWQGEHYVPEKFTDLSGIAGAGATISSVNDYALWMRALLDAYRGKKNESSPITNSLWSETTRSRAIINPEDLEPLTYALGWMIGRLGKYTVVTHSGGVNGYGTNLFLIPELDFGFVSMGNTQSTAAIAGAALFSTLLRKLSPYDQHDIDEARITGLHEFLTLTNSFTGSRRSDNHADDVSLSLPGSLREYVGLYEHAAYGLFNISILSQDQYTKAEMGNQQPLSGTNQIQFSVRPSARSWATAGTLKHKSHTSFDFEIFTVSGPIAEKEVAKECGSVEETGRVLTCKNEEAREMLSRTRAVFDYEIYGRRVAKLGLQFEPEQIRYAAEVGGEENWREGMIWFIKM</sequence>
<reference evidence="3 4" key="1">
    <citation type="journal article" date="2012" name="PLoS Pathog.">
        <title>Diverse lifestyles and strategies of plant pathogenesis encoded in the genomes of eighteen Dothideomycetes fungi.</title>
        <authorList>
            <person name="Ohm R.A."/>
            <person name="Feau N."/>
            <person name="Henrissat B."/>
            <person name="Schoch C.L."/>
            <person name="Horwitz B.A."/>
            <person name="Barry K.W."/>
            <person name="Condon B.J."/>
            <person name="Copeland A.C."/>
            <person name="Dhillon B."/>
            <person name="Glaser F."/>
            <person name="Hesse C.N."/>
            <person name="Kosti I."/>
            <person name="LaButti K."/>
            <person name="Lindquist E.A."/>
            <person name="Lucas S."/>
            <person name="Salamov A.A."/>
            <person name="Bradshaw R.E."/>
            <person name="Ciuffetti L."/>
            <person name="Hamelin R.C."/>
            <person name="Kema G.H.J."/>
            <person name="Lawrence C."/>
            <person name="Scott J.A."/>
            <person name="Spatafora J.W."/>
            <person name="Turgeon B.G."/>
            <person name="de Wit P.J.G.M."/>
            <person name="Zhong S."/>
            <person name="Goodwin S.B."/>
            <person name="Grigoriev I.V."/>
        </authorList>
    </citation>
    <scope>NUCLEOTIDE SEQUENCE [LARGE SCALE GENOMIC DNA]</scope>
    <source>
        <strain evidence="3 4">CIRAD86</strain>
    </source>
</reference>
<evidence type="ECO:0000313" key="3">
    <source>
        <dbReference type="EMBL" id="EME86446.1"/>
    </source>
</evidence>
<dbReference type="GeneID" id="19342217"/>
<evidence type="ECO:0000313" key="4">
    <source>
        <dbReference type="Proteomes" id="UP000016932"/>
    </source>
</evidence>
<dbReference type="HOGENOM" id="CLU_702322_0_0_1"/>
<dbReference type="InterPro" id="IPR050491">
    <property type="entry name" value="AmpC-like"/>
</dbReference>
<comment type="similarity">
    <text evidence="1">Belongs to the peptidase S12 family.</text>
</comment>
<dbReference type="EMBL" id="KB446556">
    <property type="protein sequence ID" value="EME86446.1"/>
    <property type="molecule type" value="Genomic_DNA"/>
</dbReference>
<dbReference type="Pfam" id="PF00144">
    <property type="entry name" value="Beta-lactamase"/>
    <property type="match status" value="1"/>
</dbReference>
<gene>
    <name evidence="3" type="ORF">MYCFIDRAFT_84582</name>
</gene>
<dbReference type="OrthoDB" id="552049at2759"/>
<dbReference type="PANTHER" id="PTHR46825">
    <property type="entry name" value="D-ALANYL-D-ALANINE-CARBOXYPEPTIDASE/ENDOPEPTIDASE AMPH"/>
    <property type="match status" value="1"/>
</dbReference>
<evidence type="ECO:0000256" key="1">
    <source>
        <dbReference type="ARBA" id="ARBA00038215"/>
    </source>
</evidence>
<protein>
    <recommendedName>
        <fullName evidence="2">Beta-lactamase-related domain-containing protein</fullName>
    </recommendedName>
</protein>
<accession>M3APB1</accession>
<dbReference type="SUPFAM" id="SSF56601">
    <property type="entry name" value="beta-lactamase/transpeptidase-like"/>
    <property type="match status" value="1"/>
</dbReference>
<dbReference type="Proteomes" id="UP000016932">
    <property type="component" value="Unassembled WGS sequence"/>
</dbReference>
<proteinExistence type="inferred from homology"/>
<dbReference type="PANTHER" id="PTHR46825:SF9">
    <property type="entry name" value="BETA-LACTAMASE-RELATED DOMAIN-CONTAINING PROTEIN"/>
    <property type="match status" value="1"/>
</dbReference>
<dbReference type="InterPro" id="IPR001466">
    <property type="entry name" value="Beta-lactam-related"/>
</dbReference>
<dbReference type="InterPro" id="IPR012338">
    <property type="entry name" value="Beta-lactam/transpept-like"/>
</dbReference>
<dbReference type="KEGG" id="pfj:MYCFIDRAFT_84582"/>
<organism evidence="3 4">
    <name type="scientific">Pseudocercospora fijiensis (strain CIRAD86)</name>
    <name type="common">Black leaf streak disease fungus</name>
    <name type="synonym">Mycosphaerella fijiensis</name>
    <dbReference type="NCBI Taxonomy" id="383855"/>
    <lineage>
        <taxon>Eukaryota</taxon>
        <taxon>Fungi</taxon>
        <taxon>Dikarya</taxon>
        <taxon>Ascomycota</taxon>
        <taxon>Pezizomycotina</taxon>
        <taxon>Dothideomycetes</taxon>
        <taxon>Dothideomycetidae</taxon>
        <taxon>Mycosphaerellales</taxon>
        <taxon>Mycosphaerellaceae</taxon>
        <taxon>Pseudocercospora</taxon>
    </lineage>
</organism>
<keyword evidence="4" id="KW-1185">Reference proteome</keyword>
<feature type="domain" description="Beta-lactamase-related" evidence="2">
    <location>
        <begin position="3"/>
        <end position="173"/>
    </location>
</feature>
<dbReference type="VEuPathDB" id="FungiDB:MYCFIDRAFT_84582"/>